<reference evidence="2" key="1">
    <citation type="submission" date="2016-06" db="EMBL/GenBank/DDBJ databases">
        <title>Parallel loss of symbiosis genes in relatives of nitrogen-fixing non-legume Parasponia.</title>
        <authorList>
            <person name="Van Velzen R."/>
            <person name="Holmer R."/>
            <person name="Bu F."/>
            <person name="Rutten L."/>
            <person name="Van Zeijl A."/>
            <person name="Liu W."/>
            <person name="Santuari L."/>
            <person name="Cao Q."/>
            <person name="Sharma T."/>
            <person name="Shen D."/>
            <person name="Roswanjaya Y."/>
            <person name="Wardhani T."/>
            <person name="Kalhor M.S."/>
            <person name="Jansen J."/>
            <person name="Van den Hoogen J."/>
            <person name="Gungor B."/>
            <person name="Hartog M."/>
            <person name="Hontelez J."/>
            <person name="Verver J."/>
            <person name="Yang W.-C."/>
            <person name="Schijlen E."/>
            <person name="Repin R."/>
            <person name="Schilthuizen M."/>
            <person name="Schranz E."/>
            <person name="Heidstra R."/>
            <person name="Miyata K."/>
            <person name="Fedorova E."/>
            <person name="Kohlen W."/>
            <person name="Bisseling T."/>
            <person name="Smit S."/>
            <person name="Geurts R."/>
        </authorList>
    </citation>
    <scope>NUCLEOTIDE SEQUENCE [LARGE SCALE GENOMIC DNA]</scope>
    <source>
        <strain evidence="2">cv. RG33-2</strain>
    </source>
</reference>
<evidence type="ECO:0000313" key="2">
    <source>
        <dbReference type="Proteomes" id="UP000237000"/>
    </source>
</evidence>
<evidence type="ECO:0000313" key="1">
    <source>
        <dbReference type="EMBL" id="PON62235.1"/>
    </source>
</evidence>
<gene>
    <name evidence="1" type="ORF">TorRG33x02_280090</name>
</gene>
<protein>
    <submittedName>
        <fullName evidence="1">Uncharacterized protein</fullName>
    </submittedName>
</protein>
<proteinExistence type="predicted"/>
<keyword evidence="2" id="KW-1185">Reference proteome</keyword>
<name>A0A2P5CMK5_TREOI</name>
<dbReference type="InParanoid" id="A0A2P5CMK5"/>
<accession>A0A2P5CMK5</accession>
<comment type="caution">
    <text evidence="1">The sequence shown here is derived from an EMBL/GenBank/DDBJ whole genome shotgun (WGS) entry which is preliminary data.</text>
</comment>
<organism evidence="1 2">
    <name type="scientific">Trema orientale</name>
    <name type="common">Charcoal tree</name>
    <name type="synonym">Celtis orientalis</name>
    <dbReference type="NCBI Taxonomy" id="63057"/>
    <lineage>
        <taxon>Eukaryota</taxon>
        <taxon>Viridiplantae</taxon>
        <taxon>Streptophyta</taxon>
        <taxon>Embryophyta</taxon>
        <taxon>Tracheophyta</taxon>
        <taxon>Spermatophyta</taxon>
        <taxon>Magnoliopsida</taxon>
        <taxon>eudicotyledons</taxon>
        <taxon>Gunneridae</taxon>
        <taxon>Pentapetalae</taxon>
        <taxon>rosids</taxon>
        <taxon>fabids</taxon>
        <taxon>Rosales</taxon>
        <taxon>Cannabaceae</taxon>
        <taxon>Trema</taxon>
    </lineage>
</organism>
<dbReference type="EMBL" id="JXTC01000349">
    <property type="protein sequence ID" value="PON62235.1"/>
    <property type="molecule type" value="Genomic_DNA"/>
</dbReference>
<dbReference type="AlphaFoldDB" id="A0A2P5CMK5"/>
<sequence length="61" mass="6765">MVCLHVGSIRFPTQTMPLQATGTPATGNFIASNGEFSKKCVYIYTRISPFFNPTLCYQPMS</sequence>
<dbReference type="Proteomes" id="UP000237000">
    <property type="component" value="Unassembled WGS sequence"/>
</dbReference>